<evidence type="ECO:0000259" key="4">
    <source>
        <dbReference type="PROSITE" id="PS50943"/>
    </source>
</evidence>
<dbReference type="EMBL" id="JAVRJZ010000015">
    <property type="protein sequence ID" value="KAK2712008.1"/>
    <property type="molecule type" value="Genomic_DNA"/>
</dbReference>
<sequence length="146" mass="16084">MSDWNSVTIIHKRLPKGTTAKSKQVVNAAQRTGVAVHTQLKYGAATNKHPVTPLNTAKLDHETEELKHEKLPLDIGKLIQQGRNGLGMTQKDLAAKICEKPKIVNEYENGKAIPNQQILAKIEKAIGIKLRGKDKGQPLAPPFKKK</sequence>
<dbReference type="CDD" id="cd00093">
    <property type="entry name" value="HTH_XRE"/>
    <property type="match status" value="1"/>
</dbReference>
<accession>A0AA88HN77</accession>
<dbReference type="FunFam" id="1.10.260.40:FF:000015">
    <property type="entry name" value="Endothelial differentiation-related factor 1"/>
    <property type="match status" value="1"/>
</dbReference>
<name>A0AA88HN77_ARTSF</name>
<dbReference type="InterPro" id="IPR001387">
    <property type="entry name" value="Cro/C1-type_HTH"/>
</dbReference>
<gene>
    <name evidence="5" type="ORF">QYM36_010889</name>
</gene>
<feature type="domain" description="HTH cro/C1-type" evidence="4">
    <location>
        <begin position="79"/>
        <end position="133"/>
    </location>
</feature>
<dbReference type="AlphaFoldDB" id="A0AA88HN77"/>
<dbReference type="PANTHER" id="PTHR10245:SF15">
    <property type="entry name" value="ENDOTHELIAL DIFFERENTIATION-RELATED FACTOR 1"/>
    <property type="match status" value="1"/>
</dbReference>
<proteinExistence type="predicted"/>
<dbReference type="GO" id="GO:0003677">
    <property type="term" value="F:DNA binding"/>
    <property type="evidence" value="ECO:0007669"/>
    <property type="project" value="UniProtKB-KW"/>
</dbReference>
<keyword evidence="6" id="KW-1185">Reference proteome</keyword>
<dbReference type="InterPro" id="IPR013729">
    <property type="entry name" value="MBF1_N"/>
</dbReference>
<dbReference type="SMART" id="SM00530">
    <property type="entry name" value="HTH_XRE"/>
    <property type="match status" value="1"/>
</dbReference>
<evidence type="ECO:0000256" key="3">
    <source>
        <dbReference type="ARBA" id="ARBA00023163"/>
    </source>
</evidence>
<reference evidence="5" key="1">
    <citation type="submission" date="2023-07" db="EMBL/GenBank/DDBJ databases">
        <title>Chromosome-level genome assembly of Artemia franciscana.</title>
        <authorList>
            <person name="Jo E."/>
        </authorList>
    </citation>
    <scope>NUCLEOTIDE SEQUENCE</scope>
    <source>
        <tissue evidence="5">Whole body</tissue>
    </source>
</reference>
<evidence type="ECO:0000256" key="1">
    <source>
        <dbReference type="ARBA" id="ARBA00023015"/>
    </source>
</evidence>
<dbReference type="Pfam" id="PF08523">
    <property type="entry name" value="MBF1"/>
    <property type="match status" value="1"/>
</dbReference>
<evidence type="ECO:0000313" key="5">
    <source>
        <dbReference type="EMBL" id="KAK2712008.1"/>
    </source>
</evidence>
<keyword evidence="3" id="KW-0804">Transcription</keyword>
<comment type="caution">
    <text evidence="5">The sequence shown here is derived from an EMBL/GenBank/DDBJ whole genome shotgun (WGS) entry which is preliminary data.</text>
</comment>
<dbReference type="GO" id="GO:0005634">
    <property type="term" value="C:nucleus"/>
    <property type="evidence" value="ECO:0007669"/>
    <property type="project" value="TreeGrafter"/>
</dbReference>
<protein>
    <recommendedName>
        <fullName evidence="4">HTH cro/C1-type domain-containing protein</fullName>
    </recommendedName>
</protein>
<organism evidence="5 6">
    <name type="scientific">Artemia franciscana</name>
    <name type="common">Brine shrimp</name>
    <name type="synonym">Artemia sanfranciscana</name>
    <dbReference type="NCBI Taxonomy" id="6661"/>
    <lineage>
        <taxon>Eukaryota</taxon>
        <taxon>Metazoa</taxon>
        <taxon>Ecdysozoa</taxon>
        <taxon>Arthropoda</taxon>
        <taxon>Crustacea</taxon>
        <taxon>Branchiopoda</taxon>
        <taxon>Anostraca</taxon>
        <taxon>Artemiidae</taxon>
        <taxon>Artemia</taxon>
    </lineage>
</organism>
<evidence type="ECO:0000313" key="6">
    <source>
        <dbReference type="Proteomes" id="UP001187531"/>
    </source>
</evidence>
<dbReference type="Pfam" id="PF01381">
    <property type="entry name" value="HTH_3"/>
    <property type="match status" value="1"/>
</dbReference>
<keyword evidence="2" id="KW-0238">DNA-binding</keyword>
<dbReference type="PANTHER" id="PTHR10245">
    <property type="entry name" value="ENDOTHELIAL DIFFERENTIATION-RELATED FACTOR 1 MULTIPROTEIN BRIDGING FACTOR 1"/>
    <property type="match status" value="1"/>
</dbReference>
<dbReference type="Proteomes" id="UP001187531">
    <property type="component" value="Unassembled WGS sequence"/>
</dbReference>
<dbReference type="SUPFAM" id="SSF47413">
    <property type="entry name" value="lambda repressor-like DNA-binding domains"/>
    <property type="match status" value="1"/>
</dbReference>
<dbReference type="PROSITE" id="PS50943">
    <property type="entry name" value="HTH_CROC1"/>
    <property type="match status" value="1"/>
</dbReference>
<dbReference type="InterPro" id="IPR010982">
    <property type="entry name" value="Lambda_DNA-bd_dom_sf"/>
</dbReference>
<evidence type="ECO:0000256" key="2">
    <source>
        <dbReference type="ARBA" id="ARBA00023125"/>
    </source>
</evidence>
<keyword evidence="1" id="KW-0805">Transcription regulation</keyword>
<dbReference type="Gene3D" id="1.10.260.40">
    <property type="entry name" value="lambda repressor-like DNA-binding domains"/>
    <property type="match status" value="1"/>
</dbReference>